<organism evidence="1 2">
    <name type="scientific">Bauhinia variegata</name>
    <name type="common">Purple orchid tree</name>
    <name type="synonym">Phanera variegata</name>
    <dbReference type="NCBI Taxonomy" id="167791"/>
    <lineage>
        <taxon>Eukaryota</taxon>
        <taxon>Viridiplantae</taxon>
        <taxon>Streptophyta</taxon>
        <taxon>Embryophyta</taxon>
        <taxon>Tracheophyta</taxon>
        <taxon>Spermatophyta</taxon>
        <taxon>Magnoliopsida</taxon>
        <taxon>eudicotyledons</taxon>
        <taxon>Gunneridae</taxon>
        <taxon>Pentapetalae</taxon>
        <taxon>rosids</taxon>
        <taxon>fabids</taxon>
        <taxon>Fabales</taxon>
        <taxon>Fabaceae</taxon>
        <taxon>Cercidoideae</taxon>
        <taxon>Cercideae</taxon>
        <taxon>Bauhiniinae</taxon>
        <taxon>Bauhinia</taxon>
    </lineage>
</organism>
<evidence type="ECO:0000313" key="1">
    <source>
        <dbReference type="EMBL" id="KAI4313863.1"/>
    </source>
</evidence>
<protein>
    <submittedName>
        <fullName evidence="1">Uncharacterized protein</fullName>
    </submittedName>
</protein>
<comment type="caution">
    <text evidence="1">The sequence shown here is derived from an EMBL/GenBank/DDBJ whole genome shotgun (WGS) entry which is preliminary data.</text>
</comment>
<sequence length="134" mass="14611">MQLTTRLIARGTMLLSATSAVSREAVHHVLLPRLGYPYPRQVAPKLVHPVSVFLASSIPVLNLQLPAVNIVFNLNLNPDSVVDQLNRNAGMHGQYYGGYSNFQPAEQEEPSIPNQIAAAGDRPSPSTLTNRVGW</sequence>
<accession>A0ACB9LRZ4</accession>
<dbReference type="EMBL" id="CM039436">
    <property type="protein sequence ID" value="KAI4313863.1"/>
    <property type="molecule type" value="Genomic_DNA"/>
</dbReference>
<evidence type="ECO:0000313" key="2">
    <source>
        <dbReference type="Proteomes" id="UP000828941"/>
    </source>
</evidence>
<reference evidence="1 2" key="1">
    <citation type="journal article" date="2022" name="DNA Res.">
        <title>Chromosomal-level genome assembly of the orchid tree Bauhinia variegata (Leguminosae; Cercidoideae) supports the allotetraploid origin hypothesis of Bauhinia.</title>
        <authorList>
            <person name="Zhong Y."/>
            <person name="Chen Y."/>
            <person name="Zheng D."/>
            <person name="Pang J."/>
            <person name="Liu Y."/>
            <person name="Luo S."/>
            <person name="Meng S."/>
            <person name="Qian L."/>
            <person name="Wei D."/>
            <person name="Dai S."/>
            <person name="Zhou R."/>
        </authorList>
    </citation>
    <scope>NUCLEOTIDE SEQUENCE [LARGE SCALE GENOMIC DNA]</scope>
    <source>
        <strain evidence="1">BV-YZ2020</strain>
    </source>
</reference>
<keyword evidence="2" id="KW-1185">Reference proteome</keyword>
<dbReference type="Proteomes" id="UP000828941">
    <property type="component" value="Chromosome 11"/>
</dbReference>
<proteinExistence type="predicted"/>
<gene>
    <name evidence="1" type="ORF">L6164_026810</name>
</gene>
<name>A0ACB9LRZ4_BAUVA</name>